<reference evidence="4 5" key="1">
    <citation type="submission" date="2017-12" db="EMBL/GenBank/DDBJ databases">
        <title>Genomes of bacteria within cyanobacterial aggregates.</title>
        <authorList>
            <person name="Cai H."/>
        </authorList>
    </citation>
    <scope>NUCLEOTIDE SEQUENCE [LARGE SCALE GENOMIC DNA]</scope>
    <source>
        <strain evidence="4 5">TH16</strain>
    </source>
</reference>
<evidence type="ECO:0000256" key="3">
    <source>
        <dbReference type="ARBA" id="ARBA00022840"/>
    </source>
</evidence>
<dbReference type="InterPro" id="IPR003593">
    <property type="entry name" value="AAA+_ATPase"/>
</dbReference>
<dbReference type="InterPro" id="IPR027417">
    <property type="entry name" value="P-loop_NTPase"/>
</dbReference>
<dbReference type="InterPro" id="IPR050611">
    <property type="entry name" value="ABCF"/>
</dbReference>
<evidence type="ECO:0000256" key="2">
    <source>
        <dbReference type="ARBA" id="ARBA00022741"/>
    </source>
</evidence>
<name>A0A2K9NCJ7_9PROT</name>
<dbReference type="SUPFAM" id="SSF52540">
    <property type="entry name" value="P-loop containing nucleoside triphosphate hydrolases"/>
    <property type="match status" value="2"/>
</dbReference>
<keyword evidence="2" id="KW-0547">Nucleotide-binding</keyword>
<evidence type="ECO:0000256" key="1">
    <source>
        <dbReference type="ARBA" id="ARBA00022737"/>
    </source>
</evidence>
<dbReference type="EMBL" id="CP025611">
    <property type="protein sequence ID" value="AUN30809.1"/>
    <property type="molecule type" value="Genomic_DNA"/>
</dbReference>
<dbReference type="SMART" id="SM00382">
    <property type="entry name" value="AAA"/>
    <property type="match status" value="2"/>
</dbReference>
<keyword evidence="5" id="KW-1185">Reference proteome</keyword>
<sequence length="505" mass="53685">MPHWLVAEGLCFTHGADRPLIDALSLSIADERVALLGGNGVGKTTLLNLLTGVIQPARGHVARRGRHFHWPQLTQPGQVVGDLLPDDPGRAAALARLHLPPDLPDALPLDRLSGGQVARLRLVAIRLMRPDLLILDEPGNDLDEGGRALLSDLIRGWRGGLLLVSHEAGLLSLTDRILELSPLGLRSHGGGYQGWLAASEAERQAAERALADAGKQARLARETAREEAARAARRARTGKQERARGSNAPILMGMRRDNAERAASARRIKGERQIQAASMALDHARDRLPPPLPPLDMAIGASAVPAGRVLLRAEGLCLSRGGRELWRDLCFTITGPARIALTGPNGAGKSSLLDCLTGCLAADAGSITRAPGLRLARLDQRLAAASDDTPLSLSRAAQPQQSEGAIRASLARFGFRAGAALVPLRLLSGGMRVRAHLCAALGGPVAPQLLLLDEPANHLDLEGRGALLEALNAYDGALILVSHDRDFRHAVNTDQEIAIPGQNHR</sequence>
<dbReference type="PANTHER" id="PTHR19211:SF6">
    <property type="entry name" value="BLL7188 PROTEIN"/>
    <property type="match status" value="1"/>
</dbReference>
<dbReference type="Gene3D" id="3.40.50.300">
    <property type="entry name" value="P-loop containing nucleotide triphosphate hydrolases"/>
    <property type="match status" value="3"/>
</dbReference>
<dbReference type="GO" id="GO:0005524">
    <property type="term" value="F:ATP binding"/>
    <property type="evidence" value="ECO:0007669"/>
    <property type="project" value="UniProtKB-KW"/>
</dbReference>
<dbReference type="GO" id="GO:0016887">
    <property type="term" value="F:ATP hydrolysis activity"/>
    <property type="evidence" value="ECO:0007669"/>
    <property type="project" value="InterPro"/>
</dbReference>
<dbReference type="AlphaFoldDB" id="A0A2K9NCJ7"/>
<gene>
    <name evidence="4" type="ORF">C0V82_11595</name>
</gene>
<dbReference type="KEGG" id="ncb:C0V82_11595"/>
<dbReference type="PANTHER" id="PTHR19211">
    <property type="entry name" value="ATP-BINDING TRANSPORT PROTEIN-RELATED"/>
    <property type="match status" value="1"/>
</dbReference>
<dbReference type="OrthoDB" id="9762369at2"/>
<keyword evidence="3" id="KW-0067">ATP-binding</keyword>
<dbReference type="Pfam" id="PF00005">
    <property type="entry name" value="ABC_tran"/>
    <property type="match status" value="2"/>
</dbReference>
<dbReference type="CDD" id="cd03221">
    <property type="entry name" value="ABCF_EF-3"/>
    <property type="match status" value="1"/>
</dbReference>
<dbReference type="InterPro" id="IPR003439">
    <property type="entry name" value="ABC_transporter-like_ATP-bd"/>
</dbReference>
<dbReference type="PROSITE" id="PS50893">
    <property type="entry name" value="ABC_TRANSPORTER_2"/>
    <property type="match status" value="1"/>
</dbReference>
<evidence type="ECO:0000313" key="4">
    <source>
        <dbReference type="EMBL" id="AUN30809.1"/>
    </source>
</evidence>
<protein>
    <submittedName>
        <fullName evidence="4">ABC transporter</fullName>
    </submittedName>
</protein>
<keyword evidence="1" id="KW-0677">Repeat</keyword>
<accession>A0A2K9NCJ7</accession>
<dbReference type="Proteomes" id="UP000234752">
    <property type="component" value="Chromosome eg_1"/>
</dbReference>
<dbReference type="RefSeq" id="WP_102112480.1">
    <property type="nucleotide sequence ID" value="NZ_BMGN01000008.1"/>
</dbReference>
<evidence type="ECO:0000313" key="5">
    <source>
        <dbReference type="Proteomes" id="UP000234752"/>
    </source>
</evidence>
<organism evidence="4 5">
    <name type="scientific">Niveispirillum cyanobacteriorum</name>
    <dbReference type="NCBI Taxonomy" id="1612173"/>
    <lineage>
        <taxon>Bacteria</taxon>
        <taxon>Pseudomonadati</taxon>
        <taxon>Pseudomonadota</taxon>
        <taxon>Alphaproteobacteria</taxon>
        <taxon>Rhodospirillales</taxon>
        <taxon>Azospirillaceae</taxon>
        <taxon>Niveispirillum</taxon>
    </lineage>
</organism>
<proteinExistence type="predicted"/>